<sequence>MQKPRHLLRFFIVRAKLATLREQSAVSSGITAKSAFPNMTNASILASESCSADARR</sequence>
<organism evidence="1 2">
    <name type="scientific">Noviherbaspirillum humi</name>
    <dbReference type="NCBI Taxonomy" id="1688639"/>
    <lineage>
        <taxon>Bacteria</taxon>
        <taxon>Pseudomonadati</taxon>
        <taxon>Pseudomonadota</taxon>
        <taxon>Betaproteobacteria</taxon>
        <taxon>Burkholderiales</taxon>
        <taxon>Oxalobacteraceae</taxon>
        <taxon>Noviherbaspirillum</taxon>
    </lineage>
</organism>
<reference evidence="1 2" key="1">
    <citation type="submission" date="2017-06" db="EMBL/GenBank/DDBJ databases">
        <authorList>
            <person name="Kim H.J."/>
            <person name="Triplett B.A."/>
        </authorList>
    </citation>
    <scope>NUCLEOTIDE SEQUENCE [LARGE SCALE GENOMIC DNA]</scope>
    <source>
        <strain evidence="1 2">U15</strain>
    </source>
</reference>
<gene>
    <name evidence="1" type="ORF">SAMN06265795_104286</name>
</gene>
<evidence type="ECO:0000313" key="2">
    <source>
        <dbReference type="Proteomes" id="UP000198284"/>
    </source>
</evidence>
<keyword evidence="2" id="KW-1185">Reference proteome</keyword>
<accession>A0A239G7Q0</accession>
<dbReference type="EMBL" id="FZOT01000004">
    <property type="protein sequence ID" value="SNS65130.1"/>
    <property type="molecule type" value="Genomic_DNA"/>
</dbReference>
<dbReference type="Proteomes" id="UP000198284">
    <property type="component" value="Unassembled WGS sequence"/>
</dbReference>
<proteinExistence type="predicted"/>
<evidence type="ECO:0000313" key="1">
    <source>
        <dbReference type="EMBL" id="SNS65130.1"/>
    </source>
</evidence>
<name>A0A239G7Q0_9BURK</name>
<dbReference type="AlphaFoldDB" id="A0A239G7Q0"/>
<protein>
    <submittedName>
        <fullName evidence="1">Uncharacterized protein</fullName>
    </submittedName>
</protein>